<feature type="binding site" evidence="10">
    <location>
        <position position="229"/>
    </location>
    <ligand>
        <name>ATP</name>
        <dbReference type="ChEBI" id="CHEBI:30616"/>
    </ligand>
</feature>
<feature type="binding site" evidence="10">
    <location>
        <begin position="10"/>
        <end position="14"/>
    </location>
    <ligand>
        <name>ATP</name>
        <dbReference type="ChEBI" id="CHEBI:30616"/>
    </ligand>
</feature>
<keyword evidence="7 10" id="KW-0067">ATP-binding</keyword>
<dbReference type="PIRSF" id="PIRSF016496">
    <property type="entry name" value="Kin_FomA"/>
    <property type="match status" value="1"/>
</dbReference>
<feature type="binding site" evidence="10">
    <location>
        <position position="54"/>
    </location>
    <ligand>
        <name>ATP</name>
        <dbReference type="ChEBI" id="CHEBI:30616"/>
    </ligand>
</feature>
<dbReference type="SUPFAM" id="SSF53633">
    <property type="entry name" value="Carbamate kinase-like"/>
    <property type="match status" value="1"/>
</dbReference>
<dbReference type="GO" id="GO:0016301">
    <property type="term" value="F:kinase activity"/>
    <property type="evidence" value="ECO:0007669"/>
    <property type="project" value="UniProtKB-KW"/>
</dbReference>
<evidence type="ECO:0000313" key="14">
    <source>
        <dbReference type="Proteomes" id="UP000735302"/>
    </source>
</evidence>
<evidence type="ECO:0000259" key="12">
    <source>
        <dbReference type="Pfam" id="PF00696"/>
    </source>
</evidence>
<comment type="similarity">
    <text evidence="1">Belongs to the isopentenyl phosphate kinase family.</text>
</comment>
<feature type="binding site" evidence="10">
    <location>
        <position position="58"/>
    </location>
    <ligand>
        <name>substrate</name>
    </ligand>
</feature>
<dbReference type="Proteomes" id="UP000735302">
    <property type="component" value="Unassembled WGS sequence"/>
</dbReference>
<dbReference type="NCBIfam" id="NF040647">
    <property type="entry name" value="IPPK_Arch"/>
    <property type="match status" value="1"/>
</dbReference>
<evidence type="ECO:0000313" key="13">
    <source>
        <dbReference type="EMBL" id="GFO36177.1"/>
    </source>
</evidence>
<dbReference type="InterPro" id="IPR001048">
    <property type="entry name" value="Asp/Glu/Uridylate_kinase"/>
</dbReference>
<proteinExistence type="inferred from homology"/>
<feature type="binding site" evidence="10">
    <location>
        <position position="53"/>
    </location>
    <ligand>
        <name>substrate</name>
    </ligand>
</feature>
<dbReference type="GO" id="GO:0102043">
    <property type="term" value="F:isopentenyl phosphate kinase activity"/>
    <property type="evidence" value="ECO:0007669"/>
    <property type="project" value="UniProtKB-EC"/>
</dbReference>
<dbReference type="GO" id="GO:0016114">
    <property type="term" value="P:terpenoid biosynthetic process"/>
    <property type="evidence" value="ECO:0007669"/>
    <property type="project" value="TreeGrafter"/>
</dbReference>
<feature type="binding site" evidence="10">
    <location>
        <position position="185"/>
    </location>
    <ligand>
        <name>ATP</name>
        <dbReference type="ChEBI" id="CHEBI:30616"/>
    </ligand>
</feature>
<evidence type="ECO:0000256" key="11">
    <source>
        <dbReference type="PIRSR" id="PIRSR016496-2"/>
    </source>
</evidence>
<evidence type="ECO:0000256" key="8">
    <source>
        <dbReference type="ARBA" id="ARBA00023229"/>
    </source>
</evidence>
<reference evidence="13 14" key="1">
    <citation type="journal article" date="2021" name="Elife">
        <title>Chloroplast acquisition without the gene transfer in kleptoplastic sea slugs, Plakobranchus ocellatus.</title>
        <authorList>
            <person name="Maeda T."/>
            <person name="Takahashi S."/>
            <person name="Yoshida T."/>
            <person name="Shimamura S."/>
            <person name="Takaki Y."/>
            <person name="Nagai Y."/>
            <person name="Toyoda A."/>
            <person name="Suzuki Y."/>
            <person name="Arimoto A."/>
            <person name="Ishii H."/>
            <person name="Satoh N."/>
            <person name="Nishiyama T."/>
            <person name="Hasebe M."/>
            <person name="Maruyama T."/>
            <person name="Minagawa J."/>
            <person name="Obokata J."/>
            <person name="Shigenobu S."/>
        </authorList>
    </citation>
    <scope>NUCLEOTIDE SEQUENCE [LARGE SCALE GENOMIC DNA]</scope>
</reference>
<name>A0AAV4CW88_9GAST</name>
<evidence type="ECO:0000256" key="5">
    <source>
        <dbReference type="ARBA" id="ARBA00022741"/>
    </source>
</evidence>
<feature type="site" description="Transition state stabilizer" evidence="11">
    <location>
        <position position="19"/>
    </location>
</feature>
<dbReference type="GO" id="GO:0005829">
    <property type="term" value="C:cytosol"/>
    <property type="evidence" value="ECO:0007669"/>
    <property type="project" value="TreeGrafter"/>
</dbReference>
<evidence type="ECO:0000256" key="2">
    <source>
        <dbReference type="ARBA" id="ARBA00012908"/>
    </source>
</evidence>
<dbReference type="PANTHER" id="PTHR43654">
    <property type="entry name" value="GLUTAMATE 5-KINASE"/>
    <property type="match status" value="1"/>
</dbReference>
<dbReference type="InterPro" id="IPR036393">
    <property type="entry name" value="AceGlu_kinase-like_sf"/>
</dbReference>
<dbReference type="AlphaFoldDB" id="A0AAV4CW88"/>
<evidence type="ECO:0000256" key="4">
    <source>
        <dbReference type="ARBA" id="ARBA00022679"/>
    </source>
</evidence>
<feature type="binding site" evidence="10">
    <location>
        <position position="164"/>
    </location>
    <ligand>
        <name>ATP</name>
        <dbReference type="ChEBI" id="CHEBI:30616"/>
    </ligand>
</feature>
<evidence type="ECO:0000256" key="1">
    <source>
        <dbReference type="ARBA" id="ARBA00010540"/>
    </source>
</evidence>
<evidence type="ECO:0000256" key="7">
    <source>
        <dbReference type="ARBA" id="ARBA00022840"/>
    </source>
</evidence>
<protein>
    <recommendedName>
        <fullName evidence="3">Isopentenyl phosphate kinase</fullName>
        <ecNumber evidence="2">2.7.4.26</ecNumber>
    </recommendedName>
</protein>
<dbReference type="Gene3D" id="3.40.1160.10">
    <property type="entry name" value="Acetylglutamate kinase-like"/>
    <property type="match status" value="1"/>
</dbReference>
<gene>
    <name evidence="13" type="ORF">PoB_006268200</name>
</gene>
<dbReference type="PANTHER" id="PTHR43654:SF1">
    <property type="entry name" value="ISOPENTENYL PHOSPHATE KINASE"/>
    <property type="match status" value="1"/>
</dbReference>
<dbReference type="Pfam" id="PF00696">
    <property type="entry name" value="AA_kinase"/>
    <property type="match status" value="1"/>
</dbReference>
<dbReference type="CDD" id="cd04241">
    <property type="entry name" value="AAK_FomA-like"/>
    <property type="match status" value="1"/>
</dbReference>
<evidence type="ECO:0000256" key="9">
    <source>
        <dbReference type="ARBA" id="ARBA00049063"/>
    </source>
</evidence>
<dbReference type="GO" id="GO:0005524">
    <property type="term" value="F:ATP binding"/>
    <property type="evidence" value="ECO:0007669"/>
    <property type="project" value="UniProtKB-KW"/>
</dbReference>
<accession>A0AAV4CW88</accession>
<keyword evidence="8" id="KW-0414">Isoprene biosynthesis</keyword>
<comment type="caution">
    <text evidence="13">The sequence shown here is derived from an EMBL/GenBank/DDBJ whole genome shotgun (WGS) entry which is preliminary data.</text>
</comment>
<evidence type="ECO:0000256" key="3">
    <source>
        <dbReference type="ARBA" id="ARBA00017267"/>
    </source>
</evidence>
<evidence type="ECO:0000256" key="6">
    <source>
        <dbReference type="ARBA" id="ARBA00022777"/>
    </source>
</evidence>
<evidence type="ECO:0000256" key="10">
    <source>
        <dbReference type="PIRSR" id="PIRSR016496-1"/>
    </source>
</evidence>
<comment type="catalytic activity">
    <reaction evidence="9">
        <text>isopentenyl phosphate + ATP = isopentenyl diphosphate + ADP</text>
        <dbReference type="Rhea" id="RHEA:33963"/>
        <dbReference type="ChEBI" id="CHEBI:30616"/>
        <dbReference type="ChEBI" id="CHEBI:65078"/>
        <dbReference type="ChEBI" id="CHEBI:128769"/>
        <dbReference type="ChEBI" id="CHEBI:456216"/>
        <dbReference type="EC" id="2.7.4.26"/>
    </reaction>
</comment>
<feature type="domain" description="Aspartate/glutamate/uridylate kinase" evidence="12">
    <location>
        <begin position="8"/>
        <end position="252"/>
    </location>
</feature>
<dbReference type="EC" id="2.7.4.26" evidence="2"/>
<keyword evidence="6" id="KW-0418">Kinase</keyword>
<feature type="binding site" evidence="10">
    <location>
        <position position="233"/>
    </location>
    <ligand>
        <name>ATP</name>
        <dbReference type="ChEBI" id="CHEBI:30616"/>
    </ligand>
</feature>
<keyword evidence="5 10" id="KW-0547">Nucleotide-binding</keyword>
<dbReference type="InterPro" id="IPR024192">
    <property type="entry name" value="Fosfomycin_R_FomA-type"/>
</dbReference>
<keyword evidence="14" id="KW-1185">Reference proteome</keyword>
<sequence>MLPKIDAVIKIGGSAVTNKSEKETLKPGPLQKAAECIRQCHDSGITCVVVHGAGSFGHHHAREFKINKGLPIALSGKDRREKILGYSLTRQSVQKLNQVLVNALLELGVPAIAFSPGDSWLLQQRELVRGPTETVGRLLKHGFVPVLHGDLCMDDILGFSILSGDTVIKKLCSSFDVKRVVFLTDVCGIYDRPPSEPDAQFLPSICVRADGTVTAGIKTSQSQNDVTGGILLKLNTAFDIVKQSEGRCPVFVCAVDSSDAPVVISTSDVDSRNVHCTKISMLT</sequence>
<organism evidence="13 14">
    <name type="scientific">Plakobranchus ocellatus</name>
    <dbReference type="NCBI Taxonomy" id="259542"/>
    <lineage>
        <taxon>Eukaryota</taxon>
        <taxon>Metazoa</taxon>
        <taxon>Spiralia</taxon>
        <taxon>Lophotrochozoa</taxon>
        <taxon>Mollusca</taxon>
        <taxon>Gastropoda</taxon>
        <taxon>Heterobranchia</taxon>
        <taxon>Euthyneura</taxon>
        <taxon>Panpulmonata</taxon>
        <taxon>Sacoglossa</taxon>
        <taxon>Placobranchoidea</taxon>
        <taxon>Plakobranchidae</taxon>
        <taxon>Plakobranchus</taxon>
    </lineage>
</organism>
<dbReference type="EMBL" id="BLXT01007044">
    <property type="protein sequence ID" value="GFO36177.1"/>
    <property type="molecule type" value="Genomic_DNA"/>
</dbReference>
<keyword evidence="4" id="KW-0808">Transferase</keyword>